<keyword evidence="8" id="KW-1185">Reference proteome</keyword>
<feature type="domain" description="MANSC" evidence="6">
    <location>
        <begin position="208"/>
        <end position="291"/>
    </location>
</feature>
<sequence length="311" mass="34190">MAPPGGKINRPKTELGRNLFKRRRVLGREKKKKRQIVGAVVDQGLITIHHLKKRKSSPRANITLSGKKKRKLLKQLHHMQQEKSSMEAEASAAPPQKKQDSSSAPTKKKKKATAAGRQQDVGRDAPDEDESTVEAHLIVCVDLFSPPAVDTEAFLITESRPAAAMFPPESSRASQTQFVSTAAAVVVVMMLSLLPVSAVEPETCFSRQHQSVRVNVRLAVNRAGTLMDTRVVASERDCVLVCCSQEVKPGAKCNMAVFNGNKASSDGNCLLFHCPSEQDCPLMKAQGGINTYDIYKGEGSRKYLFHHLNHR</sequence>
<evidence type="ECO:0000256" key="5">
    <source>
        <dbReference type="SAM" id="MobiDB-lite"/>
    </source>
</evidence>
<dbReference type="GO" id="GO:0016020">
    <property type="term" value="C:membrane"/>
    <property type="evidence" value="ECO:0007669"/>
    <property type="project" value="UniProtKB-SubCell"/>
</dbReference>
<evidence type="ECO:0000256" key="3">
    <source>
        <dbReference type="ARBA" id="ARBA00023136"/>
    </source>
</evidence>
<evidence type="ECO:0000256" key="2">
    <source>
        <dbReference type="ARBA" id="ARBA00022729"/>
    </source>
</evidence>
<dbReference type="InterPro" id="IPR037691">
    <property type="entry name" value="C11orf98"/>
</dbReference>
<feature type="region of interest" description="Disordered" evidence="5">
    <location>
        <begin position="74"/>
        <end position="129"/>
    </location>
</feature>
<evidence type="ECO:0000313" key="7">
    <source>
        <dbReference type="EMBL" id="AWO98373.1"/>
    </source>
</evidence>
<evidence type="ECO:0000256" key="1">
    <source>
        <dbReference type="ARBA" id="ARBA00004370"/>
    </source>
</evidence>
<proteinExistence type="predicted"/>
<accession>A0A2U9B348</accession>
<dbReference type="InterPro" id="IPR013980">
    <property type="entry name" value="MANSC_dom"/>
</dbReference>
<reference evidence="7 8" key="1">
    <citation type="submission" date="2017-12" db="EMBL/GenBank/DDBJ databases">
        <title>Integrating genomic resources of turbot (Scophthalmus maximus) in depth evaluation of genetic and physical mapping variation across individuals.</title>
        <authorList>
            <person name="Martinez P."/>
        </authorList>
    </citation>
    <scope>NUCLEOTIDE SEQUENCE [LARGE SCALE GENOMIC DNA]</scope>
</reference>
<dbReference type="SMART" id="SM00765">
    <property type="entry name" value="MANEC"/>
    <property type="match status" value="1"/>
</dbReference>
<dbReference type="InterPro" id="IPR011106">
    <property type="entry name" value="MANSC_N"/>
</dbReference>
<dbReference type="STRING" id="52904.ENSSMAP00000017449"/>
<keyword evidence="3" id="KW-0472">Membrane</keyword>
<dbReference type="PROSITE" id="PS50986">
    <property type="entry name" value="MANSC"/>
    <property type="match status" value="1"/>
</dbReference>
<keyword evidence="2" id="KW-0732">Signal</keyword>
<dbReference type="PANTHER" id="PTHR14554">
    <property type="entry name" value="GENE, 49416-RELATED"/>
    <property type="match status" value="1"/>
</dbReference>
<dbReference type="Proteomes" id="UP000246464">
    <property type="component" value="Chromosome 2"/>
</dbReference>
<feature type="compositionally biased region" description="Basic residues" evidence="5">
    <location>
        <begin position="19"/>
        <end position="34"/>
    </location>
</feature>
<evidence type="ECO:0000313" key="8">
    <source>
        <dbReference type="Proteomes" id="UP000246464"/>
    </source>
</evidence>
<feature type="region of interest" description="Disordered" evidence="5">
    <location>
        <begin position="1"/>
        <end position="34"/>
    </location>
</feature>
<dbReference type="PANTHER" id="PTHR14554:SF1">
    <property type="entry name" value="CHROMOSOME 11 OPEN READING FRAME 98"/>
    <property type="match status" value="1"/>
</dbReference>
<comment type="subcellular location">
    <subcellularLocation>
        <location evidence="1">Membrane</location>
    </subcellularLocation>
</comment>
<gene>
    <name evidence="7" type="ORF">SMAX5B_017507</name>
</gene>
<dbReference type="AlphaFoldDB" id="A0A2U9B348"/>
<keyword evidence="4" id="KW-0325">Glycoprotein</keyword>
<name>A0A2U9B348_SCOMX</name>
<dbReference type="Pfam" id="PF07502">
    <property type="entry name" value="MANEC"/>
    <property type="match status" value="1"/>
</dbReference>
<dbReference type="EMBL" id="CP026244">
    <property type="protein sequence ID" value="AWO98373.1"/>
    <property type="molecule type" value="Genomic_DNA"/>
</dbReference>
<protein>
    <recommendedName>
        <fullName evidence="6">MANSC domain-containing protein</fullName>
    </recommendedName>
</protein>
<evidence type="ECO:0000256" key="4">
    <source>
        <dbReference type="ARBA" id="ARBA00023180"/>
    </source>
</evidence>
<dbReference type="Pfam" id="PF17719">
    <property type="entry name" value="DUF5564"/>
    <property type="match status" value="1"/>
</dbReference>
<organism evidence="7 8">
    <name type="scientific">Scophthalmus maximus</name>
    <name type="common">Turbot</name>
    <name type="synonym">Psetta maxima</name>
    <dbReference type="NCBI Taxonomy" id="52904"/>
    <lineage>
        <taxon>Eukaryota</taxon>
        <taxon>Metazoa</taxon>
        <taxon>Chordata</taxon>
        <taxon>Craniata</taxon>
        <taxon>Vertebrata</taxon>
        <taxon>Euteleostomi</taxon>
        <taxon>Actinopterygii</taxon>
        <taxon>Neopterygii</taxon>
        <taxon>Teleostei</taxon>
        <taxon>Neoteleostei</taxon>
        <taxon>Acanthomorphata</taxon>
        <taxon>Carangaria</taxon>
        <taxon>Pleuronectiformes</taxon>
        <taxon>Pleuronectoidei</taxon>
        <taxon>Scophthalmidae</taxon>
        <taxon>Scophthalmus</taxon>
    </lineage>
</organism>
<evidence type="ECO:0000259" key="6">
    <source>
        <dbReference type="PROSITE" id="PS50986"/>
    </source>
</evidence>